<keyword evidence="3" id="KW-1185">Reference proteome</keyword>
<protein>
    <submittedName>
        <fullName evidence="2">Uncharacterized protein</fullName>
    </submittedName>
</protein>
<name>A0AAW1MYH7_POPJA</name>
<keyword evidence="1" id="KW-0472">Membrane</keyword>
<gene>
    <name evidence="2" type="ORF">QE152_g5110</name>
</gene>
<feature type="transmembrane region" description="Helical" evidence="1">
    <location>
        <begin position="13"/>
        <end position="32"/>
    </location>
</feature>
<dbReference type="AlphaFoldDB" id="A0AAW1MYH7"/>
<keyword evidence="1" id="KW-0812">Transmembrane</keyword>
<dbReference type="Proteomes" id="UP001458880">
    <property type="component" value="Unassembled WGS sequence"/>
</dbReference>
<organism evidence="2 3">
    <name type="scientific">Popillia japonica</name>
    <name type="common">Japanese beetle</name>
    <dbReference type="NCBI Taxonomy" id="7064"/>
    <lineage>
        <taxon>Eukaryota</taxon>
        <taxon>Metazoa</taxon>
        <taxon>Ecdysozoa</taxon>
        <taxon>Arthropoda</taxon>
        <taxon>Hexapoda</taxon>
        <taxon>Insecta</taxon>
        <taxon>Pterygota</taxon>
        <taxon>Neoptera</taxon>
        <taxon>Endopterygota</taxon>
        <taxon>Coleoptera</taxon>
        <taxon>Polyphaga</taxon>
        <taxon>Scarabaeiformia</taxon>
        <taxon>Scarabaeidae</taxon>
        <taxon>Rutelinae</taxon>
        <taxon>Popillia</taxon>
    </lineage>
</organism>
<reference evidence="2 3" key="1">
    <citation type="journal article" date="2024" name="BMC Genomics">
        <title>De novo assembly and annotation of Popillia japonica's genome with initial clues to its potential as an invasive pest.</title>
        <authorList>
            <person name="Cucini C."/>
            <person name="Boschi S."/>
            <person name="Funari R."/>
            <person name="Cardaioli E."/>
            <person name="Iannotti N."/>
            <person name="Marturano G."/>
            <person name="Paoli F."/>
            <person name="Bruttini M."/>
            <person name="Carapelli A."/>
            <person name="Frati F."/>
            <person name="Nardi F."/>
        </authorList>
    </citation>
    <scope>NUCLEOTIDE SEQUENCE [LARGE SCALE GENOMIC DNA]</scope>
    <source>
        <strain evidence="2">DMR45628</strain>
    </source>
</reference>
<dbReference type="EMBL" id="JASPKY010000029">
    <property type="protein sequence ID" value="KAK9751357.1"/>
    <property type="molecule type" value="Genomic_DNA"/>
</dbReference>
<proteinExistence type="predicted"/>
<keyword evidence="1" id="KW-1133">Transmembrane helix</keyword>
<accession>A0AAW1MYH7</accession>
<evidence type="ECO:0000256" key="1">
    <source>
        <dbReference type="SAM" id="Phobius"/>
    </source>
</evidence>
<sequence length="93" mass="10702">MIDTTEWLLAKDVIMVLLYIRYSLFSSAIGYVDHMKGINDDAKANDDVFAQTEIRHLVKVPECEESEEGVSRKTRKALKGVIRRFLRKKNDDG</sequence>
<evidence type="ECO:0000313" key="3">
    <source>
        <dbReference type="Proteomes" id="UP001458880"/>
    </source>
</evidence>
<comment type="caution">
    <text evidence="2">The sequence shown here is derived from an EMBL/GenBank/DDBJ whole genome shotgun (WGS) entry which is preliminary data.</text>
</comment>
<evidence type="ECO:0000313" key="2">
    <source>
        <dbReference type="EMBL" id="KAK9751357.1"/>
    </source>
</evidence>